<dbReference type="AlphaFoldDB" id="A0AAQ0S803"/>
<dbReference type="Pfam" id="PF06605">
    <property type="entry name" value="Prophage_tail"/>
    <property type="match status" value="1"/>
</dbReference>
<keyword evidence="4" id="KW-1185">Reference proteome</keyword>
<dbReference type="Pfam" id="PF18994">
    <property type="entry name" value="Prophage_tailD1"/>
    <property type="match status" value="1"/>
</dbReference>
<comment type="caution">
    <text evidence="3">The sequence shown here is derived from an EMBL/GenBank/DDBJ whole genome shotgun (WGS) entry which is preliminary data.</text>
</comment>
<dbReference type="Proteomes" id="UP000269505">
    <property type="component" value="Unassembled WGS sequence"/>
</dbReference>
<feature type="domain" description="Prophage endopeptidase tail N-terminal" evidence="2">
    <location>
        <begin position="5"/>
        <end position="89"/>
    </location>
</feature>
<feature type="domain" description="Tail spike" evidence="1">
    <location>
        <begin position="109"/>
        <end position="489"/>
    </location>
</feature>
<dbReference type="InterPro" id="IPR010572">
    <property type="entry name" value="Tail_dom"/>
</dbReference>
<name>A0AAQ0S803_9STAP</name>
<proteinExistence type="predicted"/>
<dbReference type="Gene3D" id="3.55.50.40">
    <property type="match status" value="1"/>
</dbReference>
<accession>A0AAQ0S803</accession>
<protein>
    <submittedName>
        <fullName evidence="3">Peptidase</fullName>
    </submittedName>
</protein>
<evidence type="ECO:0000259" key="1">
    <source>
        <dbReference type="Pfam" id="PF06605"/>
    </source>
</evidence>
<dbReference type="Gene3D" id="2.60.120.260">
    <property type="entry name" value="Galactose-binding domain-like"/>
    <property type="match status" value="1"/>
</dbReference>
<evidence type="ECO:0000313" key="4">
    <source>
        <dbReference type="Proteomes" id="UP000269505"/>
    </source>
</evidence>
<dbReference type="Gene3D" id="6.20.110.10">
    <property type="match status" value="1"/>
</dbReference>
<evidence type="ECO:0000313" key="3">
    <source>
        <dbReference type="EMBL" id="RMI86474.1"/>
    </source>
</evidence>
<sequence length="529" mass="60764">MRDMVLKNKKGTFGEILVDYDFGSWKLNYEKNNERSIDFTIYKTYMNSDLFDALLNEMLIVWKGQEYVIKSTSIKYDGVIVSNDVTAKHIFMEFQNHYIQKDLENEEMNNEETTDDDNKPTMTLEQYLEFGFKGNKLGFTYEIKGNFNNRVAIDELGNKNGMEFLTEGAELFNYIYFADNKKIYIYDEKTFYQMSDIPLIYKYNSSEVQATVTTTDIKTYIQGYGKKKTKTETKNYNPVKPPNLNYSGKFFKEGTWRTQEVGASYSKEFDCKWGNETLTWSLKKLSRGGLLDVYIDNVKIDRYSCYSHTARTESIIIARNLSKGKHTFKAVFIGPDPNVKEYKTAPVMYVGTEKSTTLNLTAVLKGSDLYHTYAEYKSPNAEEFGWSEAPTVFDDNVLDKAELLEKLKNELNDEPTVEVSTNYLGSVEEKHYLKNDDIHENSEIRFIHQPLGYNLDLKVVKLTYSHPLINEPVEVDFSNSPTDIIKIQQGVSRDIKRMNNLVKGGSLGGSSISMPRLASDSIGSVLVDE</sequence>
<organism evidence="3 4">
    <name type="scientific">Staphylococcus pseudoxylosus</name>
    <dbReference type="NCBI Taxonomy" id="2282419"/>
    <lineage>
        <taxon>Bacteria</taxon>
        <taxon>Bacillati</taxon>
        <taxon>Bacillota</taxon>
        <taxon>Bacilli</taxon>
        <taxon>Bacillales</taxon>
        <taxon>Staphylococcaceae</taxon>
        <taxon>Staphylococcus</taxon>
    </lineage>
</organism>
<dbReference type="RefSeq" id="WP_122062613.1">
    <property type="nucleotide sequence ID" value="NZ_JAHCSS010000003.1"/>
</dbReference>
<reference evidence="3 4" key="1">
    <citation type="submission" date="2018-10" db="EMBL/GenBank/DDBJ databases">
        <title>Staphylococcus pseudoxylosus sp. nov., isolated from bovine mastitis.</title>
        <authorList>
            <person name="Macfadyen A.C."/>
            <person name="Leroy S."/>
            <person name="Harrison E.M."/>
            <person name="Parkhill J."/>
            <person name="Holmes M.A."/>
            <person name="Paterson G.K."/>
        </authorList>
    </citation>
    <scope>NUCLEOTIDE SEQUENCE [LARGE SCALE GENOMIC DNA]</scope>
    <source>
        <strain evidence="3 4">S04009</strain>
    </source>
</reference>
<dbReference type="EMBL" id="RCVN01000001">
    <property type="protein sequence ID" value="RMI86474.1"/>
    <property type="molecule type" value="Genomic_DNA"/>
</dbReference>
<evidence type="ECO:0000259" key="2">
    <source>
        <dbReference type="Pfam" id="PF18994"/>
    </source>
</evidence>
<gene>
    <name evidence="3" type="ORF">D9V42_01385</name>
</gene>
<dbReference type="InterPro" id="IPR044051">
    <property type="entry name" value="Prophage_tail_N"/>
</dbReference>